<dbReference type="eggNOG" id="ENOG502SAXX">
    <property type="taxonomic scope" value="Eukaryota"/>
</dbReference>
<keyword evidence="3" id="KW-1185">Reference proteome</keyword>
<reference evidence="2 3" key="2">
    <citation type="journal article" date="2012" name="Open Biol.">
        <title>Characteristics of nucleosomes and linker DNA regions on the genome of the basidiomycete Mixia osmundae revealed by mono- and dinucleosome mapping.</title>
        <authorList>
            <person name="Nishida H."/>
            <person name="Kondo S."/>
            <person name="Matsumoto T."/>
            <person name="Suzuki Y."/>
            <person name="Yoshikawa H."/>
            <person name="Taylor T.D."/>
            <person name="Sugiyama J."/>
        </authorList>
    </citation>
    <scope>NUCLEOTIDE SEQUENCE [LARGE SCALE GENOMIC DNA]</scope>
    <source>
        <strain evidence="3">CBS 9802 / IAM 14324 / JCM 22182 / KY 12970</strain>
    </source>
</reference>
<feature type="compositionally biased region" description="Basic and acidic residues" evidence="1">
    <location>
        <begin position="290"/>
        <end position="341"/>
    </location>
</feature>
<dbReference type="EMBL" id="BABT02000108">
    <property type="protein sequence ID" value="GAA96881.1"/>
    <property type="molecule type" value="Genomic_DNA"/>
</dbReference>
<feature type="compositionally biased region" description="Low complexity" evidence="1">
    <location>
        <begin position="124"/>
        <end position="137"/>
    </location>
</feature>
<dbReference type="HOGENOM" id="CLU_679860_0_0_1"/>
<comment type="caution">
    <text evidence="2">The sequence shown here is derived from an EMBL/GenBank/DDBJ whole genome shotgun (WGS) entry which is preliminary data.</text>
</comment>
<evidence type="ECO:0000256" key="1">
    <source>
        <dbReference type="SAM" id="MobiDB-lite"/>
    </source>
</evidence>
<feature type="compositionally biased region" description="Low complexity" evidence="1">
    <location>
        <begin position="44"/>
        <end position="79"/>
    </location>
</feature>
<evidence type="ECO:0000313" key="2">
    <source>
        <dbReference type="EMBL" id="GAA96881.1"/>
    </source>
</evidence>
<feature type="compositionally biased region" description="Basic and acidic residues" evidence="1">
    <location>
        <begin position="396"/>
        <end position="405"/>
    </location>
</feature>
<feature type="region of interest" description="Disordered" evidence="1">
    <location>
        <begin position="290"/>
        <end position="405"/>
    </location>
</feature>
<dbReference type="AlphaFoldDB" id="G7E1W8"/>
<reference evidence="2 3" key="1">
    <citation type="journal article" date="2011" name="J. Gen. Appl. Microbiol.">
        <title>Draft genome sequencing of the enigmatic basidiomycete Mixia osmundae.</title>
        <authorList>
            <person name="Nishida H."/>
            <person name="Nagatsuka Y."/>
            <person name="Sugiyama J."/>
        </authorList>
    </citation>
    <scope>NUCLEOTIDE SEQUENCE [LARGE SCALE GENOMIC DNA]</scope>
    <source>
        <strain evidence="3">CBS 9802 / IAM 14324 / JCM 22182 / KY 12970</strain>
    </source>
</reference>
<dbReference type="RefSeq" id="XP_014567273.1">
    <property type="nucleotide sequence ID" value="XM_014711787.1"/>
</dbReference>
<name>G7E1W8_MIXOS</name>
<dbReference type="InParanoid" id="G7E1W8"/>
<accession>G7E1W8</accession>
<organism evidence="2 3">
    <name type="scientific">Mixia osmundae (strain CBS 9802 / IAM 14324 / JCM 22182 / KY 12970)</name>
    <dbReference type="NCBI Taxonomy" id="764103"/>
    <lineage>
        <taxon>Eukaryota</taxon>
        <taxon>Fungi</taxon>
        <taxon>Dikarya</taxon>
        <taxon>Basidiomycota</taxon>
        <taxon>Pucciniomycotina</taxon>
        <taxon>Mixiomycetes</taxon>
        <taxon>Mixiales</taxon>
        <taxon>Mixiaceae</taxon>
        <taxon>Mixia</taxon>
    </lineage>
</organism>
<dbReference type="STRING" id="764103.G7E1W8"/>
<feature type="region of interest" description="Disordered" evidence="1">
    <location>
        <begin position="1"/>
        <end position="249"/>
    </location>
</feature>
<evidence type="ECO:0000313" key="3">
    <source>
        <dbReference type="Proteomes" id="UP000009131"/>
    </source>
</evidence>
<proteinExistence type="predicted"/>
<dbReference type="Proteomes" id="UP000009131">
    <property type="component" value="Unassembled WGS sequence"/>
</dbReference>
<dbReference type="OrthoDB" id="2402960at2759"/>
<feature type="compositionally biased region" description="Low complexity" evidence="1">
    <location>
        <begin position="186"/>
        <end position="197"/>
    </location>
</feature>
<feature type="compositionally biased region" description="Low complexity" evidence="1">
    <location>
        <begin position="104"/>
        <end position="116"/>
    </location>
</feature>
<protein>
    <submittedName>
        <fullName evidence="2">Uncharacterized protein</fullName>
    </submittedName>
</protein>
<gene>
    <name evidence="2" type="primary">Mo03554</name>
    <name evidence="2" type="ORF">E5Q_03554</name>
</gene>
<sequence>MMSESAQADAGAGPSTNGKPVKGRSQLSASAMAFSPSRSRHSTAPSNVNPISSSSSKAAAANGPSLRAASDALQSSQAANTALGQSPSWVPPSAAFGDAALDTQAQARPLQLQQQPSHPVYAQASASGYSGGSPADSPLESPYHPQLDQPPLVTMRQGLAMGPDARARRGLAHRGRGGAGRGGSARGASPSSSTSPGPRRDGLPPPDGEADRQPSPPERGPVSQKPRANRAYINEARIAQTGGPKRDKLTEAQLTAKLEAMKLQNANIMSRKVQVDADKASYDVIEAESKKAEEAAARERREKEAKQHQFQKDMESERKKIAERKREKLAGREWDLSKESQRSQNASIDLDEEQYDYSAHYHRGGSERGRGQPRGRGNRGRGGAQANHPTMTSASIDDKSSFPSL</sequence>